<comment type="caution">
    <text evidence="1">The sequence shown here is derived from an EMBL/GenBank/DDBJ whole genome shotgun (WGS) entry which is preliminary data.</text>
</comment>
<proteinExistence type="predicted"/>
<accession>A0A6G4X7W0</accession>
<dbReference type="AlphaFoldDB" id="A0A6G4X7W0"/>
<dbReference type="Pfam" id="PF19979">
    <property type="entry name" value="DUF6415"/>
    <property type="match status" value="1"/>
</dbReference>
<keyword evidence="2" id="KW-1185">Reference proteome</keyword>
<protein>
    <submittedName>
        <fullName evidence="1">Uncharacterized protein</fullName>
    </submittedName>
</protein>
<gene>
    <name evidence="1" type="ORF">G5C65_31740</name>
</gene>
<reference evidence="1 2" key="1">
    <citation type="submission" date="2020-02" db="EMBL/GenBank/DDBJ databases">
        <title>Whole-genome analyses of novel actinobacteria.</title>
        <authorList>
            <person name="Sahin N."/>
            <person name="Tatar D."/>
        </authorList>
    </citation>
    <scope>NUCLEOTIDE SEQUENCE [LARGE SCALE GENOMIC DNA]</scope>
    <source>
        <strain evidence="1 2">SB3404</strain>
    </source>
</reference>
<dbReference type="EMBL" id="JAAKZZ010000551">
    <property type="protein sequence ID" value="NGO72834.1"/>
    <property type="molecule type" value="Genomic_DNA"/>
</dbReference>
<organism evidence="1 2">
    <name type="scientific">Streptomyces boncukensis</name>
    <dbReference type="NCBI Taxonomy" id="2711219"/>
    <lineage>
        <taxon>Bacteria</taxon>
        <taxon>Bacillati</taxon>
        <taxon>Actinomycetota</taxon>
        <taxon>Actinomycetes</taxon>
        <taxon>Kitasatosporales</taxon>
        <taxon>Streptomycetaceae</taxon>
        <taxon>Streptomyces</taxon>
    </lineage>
</organism>
<sequence length="111" mass="12293">MTLMTIPEDPHMRARRDVTAALLLAEHQPGPDPTARALCRLRADVAELLPEAQQAAERLPADTRRRDVGLSSVAFARRLLRTGPTGSPADRLRIWAKTTTVLLTYTERKGP</sequence>
<dbReference type="Proteomes" id="UP000477722">
    <property type="component" value="Unassembled WGS sequence"/>
</dbReference>
<name>A0A6G4X7W0_9ACTN</name>
<evidence type="ECO:0000313" key="1">
    <source>
        <dbReference type="EMBL" id="NGO72834.1"/>
    </source>
</evidence>
<dbReference type="InterPro" id="IPR046300">
    <property type="entry name" value="DUF6415"/>
</dbReference>
<evidence type="ECO:0000313" key="2">
    <source>
        <dbReference type="Proteomes" id="UP000477722"/>
    </source>
</evidence>